<sequence>EGAKAATPAPRPPIPGRAAARGAAATTAHASAATRAARRPDLLGGRALDRRHVGRAARRRRPARARDLRPGHHRPIDGRRAACAGRPARGHVRAGADGAGRPAARTRARGDGGRAADRARAARGGGGPGVPGRPVAPVARPRQPHLGSAGPRRPPPRGRRAVRDLGSDPPSIPEPRLAAVGVGPADPYPPGRGRRLPRGRPGCPAARDRRPVATGRRRVREPIRRPRSRLPPERPRHRHLLPAPGRRPAAAAERRPDRPTAGPAARPPVAAGRREVRLRRAAHQPDRRGSTESRPGDPLPRQPHPCPPPAARRL</sequence>
<name>A0A6J4U1B2_9ACTN</name>
<gene>
    <name evidence="2" type="ORF">AVDCRST_MAG79-1336</name>
</gene>
<evidence type="ECO:0000313" key="2">
    <source>
        <dbReference type="EMBL" id="CAA9535667.1"/>
    </source>
</evidence>
<feature type="compositionally biased region" description="Low complexity" evidence="1">
    <location>
        <begin position="132"/>
        <end position="141"/>
    </location>
</feature>
<feature type="non-terminal residue" evidence="2">
    <location>
        <position position="1"/>
    </location>
</feature>
<feature type="compositionally biased region" description="Low complexity" evidence="1">
    <location>
        <begin position="81"/>
        <end position="105"/>
    </location>
</feature>
<feature type="region of interest" description="Disordered" evidence="1">
    <location>
        <begin position="1"/>
        <end position="314"/>
    </location>
</feature>
<feature type="compositionally biased region" description="Low complexity" evidence="1">
    <location>
        <begin position="241"/>
        <end position="251"/>
    </location>
</feature>
<feature type="non-terminal residue" evidence="2">
    <location>
        <position position="314"/>
    </location>
</feature>
<feature type="compositionally biased region" description="Basic residues" evidence="1">
    <location>
        <begin position="52"/>
        <end position="63"/>
    </location>
</feature>
<proteinExistence type="predicted"/>
<feature type="compositionally biased region" description="Basic and acidic residues" evidence="1">
    <location>
        <begin position="283"/>
        <end position="295"/>
    </location>
</feature>
<feature type="compositionally biased region" description="Low complexity" evidence="1">
    <location>
        <begin position="16"/>
        <end position="35"/>
    </location>
</feature>
<feature type="compositionally biased region" description="Basic and acidic residues" evidence="1">
    <location>
        <begin position="220"/>
        <end position="234"/>
    </location>
</feature>
<evidence type="ECO:0000256" key="1">
    <source>
        <dbReference type="SAM" id="MobiDB-lite"/>
    </source>
</evidence>
<feature type="compositionally biased region" description="Low complexity" evidence="1">
    <location>
        <begin position="259"/>
        <end position="271"/>
    </location>
</feature>
<feature type="compositionally biased region" description="Basic and acidic residues" evidence="1">
    <location>
        <begin position="64"/>
        <end position="80"/>
    </location>
</feature>
<dbReference type="EMBL" id="CADCWC010000211">
    <property type="protein sequence ID" value="CAA9535667.1"/>
    <property type="molecule type" value="Genomic_DNA"/>
</dbReference>
<feature type="compositionally biased region" description="Pro residues" evidence="1">
    <location>
        <begin position="297"/>
        <end position="314"/>
    </location>
</feature>
<organism evidence="2">
    <name type="scientific">uncultured Thermoleophilia bacterium</name>
    <dbReference type="NCBI Taxonomy" id="1497501"/>
    <lineage>
        <taxon>Bacteria</taxon>
        <taxon>Bacillati</taxon>
        <taxon>Actinomycetota</taxon>
        <taxon>Thermoleophilia</taxon>
        <taxon>environmental samples</taxon>
    </lineage>
</organism>
<protein>
    <submittedName>
        <fullName evidence="2">Uncharacterized protein</fullName>
    </submittedName>
</protein>
<dbReference type="AlphaFoldDB" id="A0A6J4U1B2"/>
<accession>A0A6J4U1B2</accession>
<feature type="compositionally biased region" description="Basic and acidic residues" evidence="1">
    <location>
        <begin position="108"/>
        <end position="120"/>
    </location>
</feature>
<reference evidence="2" key="1">
    <citation type="submission" date="2020-02" db="EMBL/GenBank/DDBJ databases">
        <authorList>
            <person name="Meier V. D."/>
        </authorList>
    </citation>
    <scope>NUCLEOTIDE SEQUENCE</scope>
    <source>
        <strain evidence="2">AVDCRST_MAG79</strain>
    </source>
</reference>